<dbReference type="EMBL" id="JAAZAL010000104">
    <property type="protein sequence ID" value="NLE31173.1"/>
    <property type="molecule type" value="Genomic_DNA"/>
</dbReference>
<gene>
    <name evidence="3" type="ORF">GX618_02775</name>
</gene>
<keyword evidence="1" id="KW-0812">Transmembrane</keyword>
<feature type="transmembrane region" description="Helical" evidence="1">
    <location>
        <begin position="48"/>
        <end position="68"/>
    </location>
</feature>
<protein>
    <recommendedName>
        <fullName evidence="5">LPXTG cell wall anchor domain-containing protein</fullName>
    </recommendedName>
</protein>
<evidence type="ECO:0000256" key="2">
    <source>
        <dbReference type="SAM" id="SignalP"/>
    </source>
</evidence>
<accession>A0A847ET83</accession>
<keyword evidence="1" id="KW-1133">Transmembrane helix</keyword>
<dbReference type="AlphaFoldDB" id="A0A847ET83"/>
<keyword evidence="1" id="KW-0472">Membrane</keyword>
<keyword evidence="2" id="KW-0732">Signal</keyword>
<proteinExistence type="predicted"/>
<feature type="chain" id="PRO_5032315121" description="LPXTG cell wall anchor domain-containing protein" evidence="2">
    <location>
        <begin position="25"/>
        <end position="78"/>
    </location>
</feature>
<organism evidence="3 4">
    <name type="scientific">Candidatus Dojkabacteria bacterium</name>
    <dbReference type="NCBI Taxonomy" id="2099670"/>
    <lineage>
        <taxon>Bacteria</taxon>
        <taxon>Candidatus Dojkabacteria</taxon>
    </lineage>
</organism>
<comment type="caution">
    <text evidence="3">The sequence shown here is derived from an EMBL/GenBank/DDBJ whole genome shotgun (WGS) entry which is preliminary data.</text>
</comment>
<reference evidence="3 4" key="1">
    <citation type="journal article" date="2020" name="Biotechnol. Biofuels">
        <title>New insights from the biogas microbiome by comprehensive genome-resolved metagenomics of nearly 1600 species originating from multiple anaerobic digesters.</title>
        <authorList>
            <person name="Campanaro S."/>
            <person name="Treu L."/>
            <person name="Rodriguez-R L.M."/>
            <person name="Kovalovszki A."/>
            <person name="Ziels R.M."/>
            <person name="Maus I."/>
            <person name="Zhu X."/>
            <person name="Kougias P.G."/>
            <person name="Basile A."/>
            <person name="Luo G."/>
            <person name="Schluter A."/>
            <person name="Konstantinidis K.T."/>
            <person name="Angelidaki I."/>
        </authorList>
    </citation>
    <scope>NUCLEOTIDE SEQUENCE [LARGE SCALE GENOMIC DNA]</scope>
    <source>
        <strain evidence="3">AS06rmzACSIP_421</strain>
    </source>
</reference>
<evidence type="ECO:0000256" key="1">
    <source>
        <dbReference type="SAM" id="Phobius"/>
    </source>
</evidence>
<name>A0A847ET83_9BACT</name>
<evidence type="ECO:0000313" key="3">
    <source>
        <dbReference type="EMBL" id="NLE31173.1"/>
    </source>
</evidence>
<evidence type="ECO:0008006" key="5">
    <source>
        <dbReference type="Google" id="ProtNLM"/>
    </source>
</evidence>
<sequence>MRKSIAVSLAVVATFLVNVSTVLADGGSYGPYNPYIHEPIPTGFEDTSIFYIAAGVTFITGMAILSTVKRLKEEQSLA</sequence>
<evidence type="ECO:0000313" key="4">
    <source>
        <dbReference type="Proteomes" id="UP000554004"/>
    </source>
</evidence>
<dbReference type="Proteomes" id="UP000554004">
    <property type="component" value="Unassembled WGS sequence"/>
</dbReference>
<feature type="signal peptide" evidence="2">
    <location>
        <begin position="1"/>
        <end position="24"/>
    </location>
</feature>